<evidence type="ECO:0008006" key="4">
    <source>
        <dbReference type="Google" id="ProtNLM"/>
    </source>
</evidence>
<reference evidence="2 3" key="1">
    <citation type="submission" date="2018-09" db="EMBL/GenBank/DDBJ databases">
        <title>Genome sequencing of strain 6GH32-13.</title>
        <authorList>
            <person name="Weon H.-Y."/>
            <person name="Heo J."/>
            <person name="Kwon S.-W."/>
        </authorList>
    </citation>
    <scope>NUCLEOTIDE SEQUENCE [LARGE SCALE GENOMIC DNA]</scope>
    <source>
        <strain evidence="2 3">5GH32-13</strain>
    </source>
</reference>
<feature type="transmembrane region" description="Helical" evidence="1">
    <location>
        <begin position="116"/>
        <end position="136"/>
    </location>
</feature>
<dbReference type="AlphaFoldDB" id="A0A3B7MTU7"/>
<dbReference type="RefSeq" id="WP_119052690.1">
    <property type="nucleotide sequence ID" value="NZ_CP032157.1"/>
</dbReference>
<keyword evidence="3" id="KW-1185">Reference proteome</keyword>
<name>A0A3B7MTU7_9BACT</name>
<feature type="transmembrane region" description="Helical" evidence="1">
    <location>
        <begin position="27"/>
        <end position="54"/>
    </location>
</feature>
<organism evidence="2 3">
    <name type="scientific">Paraflavitalea soli</name>
    <dbReference type="NCBI Taxonomy" id="2315862"/>
    <lineage>
        <taxon>Bacteria</taxon>
        <taxon>Pseudomonadati</taxon>
        <taxon>Bacteroidota</taxon>
        <taxon>Chitinophagia</taxon>
        <taxon>Chitinophagales</taxon>
        <taxon>Chitinophagaceae</taxon>
        <taxon>Paraflavitalea</taxon>
    </lineage>
</organism>
<evidence type="ECO:0000313" key="3">
    <source>
        <dbReference type="Proteomes" id="UP000263900"/>
    </source>
</evidence>
<dbReference type="Pfam" id="PF19656">
    <property type="entry name" value="DUF6159"/>
    <property type="match status" value="1"/>
</dbReference>
<dbReference type="InterPro" id="IPR046157">
    <property type="entry name" value="DUF6159"/>
</dbReference>
<feature type="transmembrane region" description="Helical" evidence="1">
    <location>
        <begin position="142"/>
        <end position="171"/>
    </location>
</feature>
<sequence>MSFLTRLSNGWQISMNSFKVLKENKQLIIFPLLSGISMIFVMGSFFAVMLGISGWDVDRIEDHNDWVYIGLTLLYYLVNYFVVVFFNVALTHCTRLYFHGEEVTISKGIEYSLSRIGAIFSWALFAATVGTLLKYLQDNAGWIGKIIIGILGIAWSVTTFFVVPVIAYENLGPLGAFKRSASLMKNKWGESAGATFSFSIIQFLAIIIISLPLLALGAAIHILVGIALALLSAFLIMAVLSAAQTIFISAIYHNINGDPVQHFNDQFVDNLFVHKS</sequence>
<keyword evidence="1" id="KW-0472">Membrane</keyword>
<keyword evidence="1" id="KW-0812">Transmembrane</keyword>
<protein>
    <recommendedName>
        <fullName evidence="4">Glycerophosphoryl diester phosphodiesterase membrane domain-containing protein</fullName>
    </recommendedName>
</protein>
<dbReference type="EMBL" id="CP032157">
    <property type="protein sequence ID" value="AXY76813.1"/>
    <property type="molecule type" value="Genomic_DNA"/>
</dbReference>
<dbReference type="Proteomes" id="UP000263900">
    <property type="component" value="Chromosome"/>
</dbReference>
<evidence type="ECO:0000256" key="1">
    <source>
        <dbReference type="SAM" id="Phobius"/>
    </source>
</evidence>
<keyword evidence="1" id="KW-1133">Transmembrane helix</keyword>
<dbReference type="OrthoDB" id="5637493at2"/>
<evidence type="ECO:0000313" key="2">
    <source>
        <dbReference type="EMBL" id="AXY76813.1"/>
    </source>
</evidence>
<feature type="transmembrane region" description="Helical" evidence="1">
    <location>
        <begin position="66"/>
        <end position="90"/>
    </location>
</feature>
<feature type="transmembrane region" description="Helical" evidence="1">
    <location>
        <begin position="192"/>
        <end position="214"/>
    </location>
</feature>
<gene>
    <name evidence="2" type="ORF">D3H65_23690</name>
</gene>
<accession>A0A3B7MTU7</accession>
<dbReference type="KEGG" id="pseg:D3H65_23690"/>
<proteinExistence type="predicted"/>
<feature type="transmembrane region" description="Helical" evidence="1">
    <location>
        <begin position="220"/>
        <end position="243"/>
    </location>
</feature>